<sequence length="445" mass="48988">MAPNGSGGTRNSSTTIKSKNALKKGPWTSSEDMLLIEYVQKHGEGNWNSVQRNSGLMRCGKSCRLRWANHLRPNLKKGSFSADEEKLIVELHSKLGNKWARMAAQLPGRTDNEIKNYWNTRLKRCQRSGLPIYPQQVHKDQLQLNYSSSPTSLSSFLASTQPPNPNPSCLFDPFDPSSRIDPQQNQLNPSYIHQLKFFHDNNGNNNLALSLAASNSSFSSSNLHIDPFYNHGLSNSLPISSMIPYGSHNFGINNSSSSVGVLGLPSIQSPLMVTPTASSSEFMMATSSDEVEDYEVEPTGFAKRNKSGLLEDLLGESLGLTVGERSEGSFNATMGNSHGKTTLGFVNAISENNYEGKEHKATTRAINGVDEDLLNLLDNFPLSVPIPDWNEEKDYESPDLTNGTNRALENQPNNSQYNPFATSSMIGNQDWGFGSSSWNNMPNIS</sequence>
<evidence type="ECO:0000259" key="8">
    <source>
        <dbReference type="PROSITE" id="PS50090"/>
    </source>
</evidence>
<feature type="compositionally biased region" description="Polar residues" evidence="7">
    <location>
        <begin position="399"/>
        <end position="414"/>
    </location>
</feature>
<dbReference type="PANTHER" id="PTHR47995">
    <property type="entry name" value="TRANSCRIPTION FACTOR MYB33-RELATED"/>
    <property type="match status" value="1"/>
</dbReference>
<keyword evidence="5" id="KW-0804">Transcription</keyword>
<dbReference type="PROSITE" id="PS51294">
    <property type="entry name" value="HTH_MYB"/>
    <property type="match status" value="2"/>
</dbReference>
<feature type="region of interest" description="Disordered" evidence="7">
    <location>
        <begin position="387"/>
        <end position="414"/>
    </location>
</feature>
<dbReference type="InterPro" id="IPR017930">
    <property type="entry name" value="Myb_dom"/>
</dbReference>
<evidence type="ECO:0000256" key="3">
    <source>
        <dbReference type="ARBA" id="ARBA00023015"/>
    </source>
</evidence>
<dbReference type="Gene3D" id="1.10.10.60">
    <property type="entry name" value="Homeodomain-like"/>
    <property type="match status" value="2"/>
</dbReference>
<keyword evidence="2" id="KW-0677">Repeat</keyword>
<name>A0ABR0DU65_9LAMI</name>
<comment type="caution">
    <text evidence="10">The sequence shown here is derived from an EMBL/GenBank/DDBJ whole genome shotgun (WGS) entry which is preliminary data.</text>
</comment>
<organism evidence="10 11">
    <name type="scientific">Penstemon davidsonii</name>
    <dbReference type="NCBI Taxonomy" id="160366"/>
    <lineage>
        <taxon>Eukaryota</taxon>
        <taxon>Viridiplantae</taxon>
        <taxon>Streptophyta</taxon>
        <taxon>Embryophyta</taxon>
        <taxon>Tracheophyta</taxon>
        <taxon>Spermatophyta</taxon>
        <taxon>Magnoliopsida</taxon>
        <taxon>eudicotyledons</taxon>
        <taxon>Gunneridae</taxon>
        <taxon>Pentapetalae</taxon>
        <taxon>asterids</taxon>
        <taxon>lamiids</taxon>
        <taxon>Lamiales</taxon>
        <taxon>Plantaginaceae</taxon>
        <taxon>Cheloneae</taxon>
        <taxon>Penstemon</taxon>
    </lineage>
</organism>
<dbReference type="EMBL" id="JAYDYQ010001086">
    <property type="protein sequence ID" value="KAK4492783.1"/>
    <property type="molecule type" value="Genomic_DNA"/>
</dbReference>
<proteinExistence type="predicted"/>
<keyword evidence="6" id="KW-0539">Nucleus</keyword>
<evidence type="ECO:0000256" key="5">
    <source>
        <dbReference type="ARBA" id="ARBA00023163"/>
    </source>
</evidence>
<feature type="domain" description="Myb-like" evidence="8">
    <location>
        <begin position="19"/>
        <end position="71"/>
    </location>
</feature>
<feature type="domain" description="HTH myb-type" evidence="9">
    <location>
        <begin position="19"/>
        <end position="71"/>
    </location>
</feature>
<accession>A0ABR0DU65</accession>
<reference evidence="10 11" key="1">
    <citation type="journal article" date="2023" name="bioRxiv">
        <title>Genome report: Whole genome sequence and annotation of Penstemon davidsonii.</title>
        <authorList>
            <person name="Ostevik K.L."/>
            <person name="Alabady M."/>
            <person name="Zhang M."/>
            <person name="Rausher M.D."/>
        </authorList>
    </citation>
    <scope>NUCLEOTIDE SEQUENCE [LARGE SCALE GENOMIC DNA]</scope>
    <source>
        <strain evidence="10">DNT005</strain>
        <tissue evidence="10">Whole leaf</tissue>
    </source>
</reference>
<keyword evidence="4" id="KW-0238">DNA-binding</keyword>
<dbReference type="SUPFAM" id="SSF46689">
    <property type="entry name" value="Homeodomain-like"/>
    <property type="match status" value="1"/>
</dbReference>
<dbReference type="PANTHER" id="PTHR47995:SF18">
    <property type="entry name" value="TRANSCRIPTION FACTOR MYB65"/>
    <property type="match status" value="1"/>
</dbReference>
<dbReference type="Pfam" id="PF00249">
    <property type="entry name" value="Myb_DNA-binding"/>
    <property type="match status" value="2"/>
</dbReference>
<protein>
    <submittedName>
        <fullName evidence="10">Uncharacterized protein</fullName>
    </submittedName>
</protein>
<keyword evidence="11" id="KW-1185">Reference proteome</keyword>
<keyword evidence="3" id="KW-0805">Transcription regulation</keyword>
<dbReference type="CDD" id="cd00167">
    <property type="entry name" value="SANT"/>
    <property type="match status" value="2"/>
</dbReference>
<feature type="domain" description="Myb-like" evidence="8">
    <location>
        <begin position="72"/>
        <end position="122"/>
    </location>
</feature>
<comment type="subcellular location">
    <subcellularLocation>
        <location evidence="1">Nucleus</location>
    </subcellularLocation>
</comment>
<evidence type="ECO:0000256" key="1">
    <source>
        <dbReference type="ARBA" id="ARBA00004123"/>
    </source>
</evidence>
<evidence type="ECO:0000256" key="6">
    <source>
        <dbReference type="ARBA" id="ARBA00023242"/>
    </source>
</evidence>
<feature type="domain" description="HTH myb-type" evidence="9">
    <location>
        <begin position="72"/>
        <end position="126"/>
    </location>
</feature>
<dbReference type="Proteomes" id="UP001291926">
    <property type="component" value="Unassembled WGS sequence"/>
</dbReference>
<dbReference type="InterPro" id="IPR009057">
    <property type="entry name" value="Homeodomain-like_sf"/>
</dbReference>
<dbReference type="InterPro" id="IPR001005">
    <property type="entry name" value="SANT/Myb"/>
</dbReference>
<evidence type="ECO:0000313" key="10">
    <source>
        <dbReference type="EMBL" id="KAK4492783.1"/>
    </source>
</evidence>
<evidence type="ECO:0000259" key="9">
    <source>
        <dbReference type="PROSITE" id="PS51294"/>
    </source>
</evidence>
<dbReference type="SMART" id="SM00717">
    <property type="entry name" value="SANT"/>
    <property type="match status" value="2"/>
</dbReference>
<feature type="compositionally biased region" description="Polar residues" evidence="7">
    <location>
        <begin position="9"/>
        <end position="18"/>
    </location>
</feature>
<feature type="region of interest" description="Disordered" evidence="7">
    <location>
        <begin position="1"/>
        <end position="25"/>
    </location>
</feature>
<dbReference type="PROSITE" id="PS50090">
    <property type="entry name" value="MYB_LIKE"/>
    <property type="match status" value="2"/>
</dbReference>
<evidence type="ECO:0000256" key="4">
    <source>
        <dbReference type="ARBA" id="ARBA00023125"/>
    </source>
</evidence>
<evidence type="ECO:0000313" key="11">
    <source>
        <dbReference type="Proteomes" id="UP001291926"/>
    </source>
</evidence>
<evidence type="ECO:0000256" key="7">
    <source>
        <dbReference type="SAM" id="MobiDB-lite"/>
    </source>
</evidence>
<evidence type="ECO:0000256" key="2">
    <source>
        <dbReference type="ARBA" id="ARBA00022737"/>
    </source>
</evidence>
<gene>
    <name evidence="10" type="ORF">RD792_000105</name>
</gene>